<evidence type="ECO:0000313" key="2">
    <source>
        <dbReference type="Proteomes" id="UP000184233"/>
    </source>
</evidence>
<sequence length="68" mass="7425">MPMTVILVPEGVRVVFGRTAGIVQDHLQCCFECVGTQLCRFQCLILSVPQSPVDGTDRDAETLGQTFP</sequence>
<proteinExistence type="predicted"/>
<comment type="caution">
    <text evidence="1">The sequence shown here is derived from an EMBL/GenBank/DDBJ whole genome shotgun (WGS) entry which is preliminary data.</text>
</comment>
<reference evidence="1 2" key="1">
    <citation type="submission" date="2016-09" db="EMBL/GenBank/DDBJ databases">
        <title>Genome-resolved meta-omics ties microbial dynamics to process performance in biotechnology for thiocyanate degradation.</title>
        <authorList>
            <person name="Kantor R.S."/>
            <person name="Huddy R.J."/>
            <person name="Iyer R."/>
            <person name="Thomas B.C."/>
            <person name="Brown C.T."/>
            <person name="Anantharaman K."/>
            <person name="Tringe S."/>
            <person name="Hettich R.L."/>
            <person name="Harrison S.T."/>
            <person name="Banfield J.F."/>
        </authorList>
    </citation>
    <scope>NUCLEOTIDE SEQUENCE [LARGE SCALE GENOMIC DNA]</scope>
    <source>
        <strain evidence="1">59-99</strain>
    </source>
</reference>
<protein>
    <submittedName>
        <fullName evidence="1">Uncharacterized protein</fullName>
    </submittedName>
</protein>
<accession>A0A1M3KYU2</accession>
<gene>
    <name evidence="1" type="ORF">BGO89_06735</name>
</gene>
<dbReference type="AlphaFoldDB" id="A0A1M3KYU2"/>
<organism evidence="1 2">
    <name type="scientific">Candidatus Kapaibacterium thiocyanatum</name>
    <dbReference type="NCBI Taxonomy" id="1895771"/>
    <lineage>
        <taxon>Bacteria</taxon>
        <taxon>Pseudomonadati</taxon>
        <taxon>Candidatus Kapaibacteriota</taxon>
        <taxon>Candidatus Kapaibacteriia</taxon>
        <taxon>Candidatus Kapaibacteriales</taxon>
        <taxon>Candidatus Kapaibacteriaceae</taxon>
        <taxon>Candidatus Kapaibacterium</taxon>
    </lineage>
</organism>
<evidence type="ECO:0000313" key="1">
    <source>
        <dbReference type="EMBL" id="OJX57661.1"/>
    </source>
</evidence>
<dbReference type="EMBL" id="MKVH01000021">
    <property type="protein sequence ID" value="OJX57661.1"/>
    <property type="molecule type" value="Genomic_DNA"/>
</dbReference>
<name>A0A1M3KYU2_9BACT</name>
<dbReference type="Proteomes" id="UP000184233">
    <property type="component" value="Unassembled WGS sequence"/>
</dbReference>